<reference evidence="11" key="1">
    <citation type="submission" date="2018-06" db="EMBL/GenBank/DDBJ databases">
        <authorList>
            <person name="Zhirakovskaya E."/>
        </authorList>
    </citation>
    <scope>NUCLEOTIDE SEQUENCE</scope>
</reference>
<evidence type="ECO:0000256" key="9">
    <source>
        <dbReference type="ARBA" id="ARBA00031044"/>
    </source>
</evidence>
<evidence type="ECO:0000259" key="10">
    <source>
        <dbReference type="SMART" id="SM00849"/>
    </source>
</evidence>
<dbReference type="PANTHER" id="PTHR43705">
    <property type="entry name" value="HYDROXYACYLGLUTATHIONE HYDROLASE"/>
    <property type="match status" value="1"/>
</dbReference>
<comment type="catalytic activity">
    <reaction evidence="1">
        <text>an S-(2-hydroxyacyl)glutathione + H2O = a 2-hydroxy carboxylate + glutathione + H(+)</text>
        <dbReference type="Rhea" id="RHEA:21864"/>
        <dbReference type="ChEBI" id="CHEBI:15377"/>
        <dbReference type="ChEBI" id="CHEBI:15378"/>
        <dbReference type="ChEBI" id="CHEBI:57925"/>
        <dbReference type="ChEBI" id="CHEBI:58896"/>
        <dbReference type="ChEBI" id="CHEBI:71261"/>
        <dbReference type="EC" id="3.1.2.6"/>
    </reaction>
</comment>
<proteinExistence type="inferred from homology"/>
<dbReference type="Gene3D" id="3.60.15.10">
    <property type="entry name" value="Ribonuclease Z/Hydroxyacylglutathione hydrolase-like"/>
    <property type="match status" value="1"/>
</dbReference>
<dbReference type="GO" id="GO:0019243">
    <property type="term" value="P:methylglyoxal catabolic process to D-lactate via S-lactoyl-glutathione"/>
    <property type="evidence" value="ECO:0007669"/>
    <property type="project" value="InterPro"/>
</dbReference>
<evidence type="ECO:0000256" key="1">
    <source>
        <dbReference type="ARBA" id="ARBA00001623"/>
    </source>
</evidence>
<dbReference type="Pfam" id="PF16123">
    <property type="entry name" value="HAGH_C"/>
    <property type="match status" value="1"/>
</dbReference>
<evidence type="ECO:0000256" key="4">
    <source>
        <dbReference type="ARBA" id="ARBA00006759"/>
    </source>
</evidence>
<keyword evidence="7 11" id="KW-0378">Hydrolase</keyword>
<comment type="similarity">
    <text evidence="4">Belongs to the metallo-beta-lactamase superfamily. Glyoxalase II family.</text>
</comment>
<name>A0A3B1BIG8_9ZZZZ</name>
<dbReference type="InterPro" id="IPR032282">
    <property type="entry name" value="HAGH_C"/>
</dbReference>
<dbReference type="Pfam" id="PF00753">
    <property type="entry name" value="Lactamase_B"/>
    <property type="match status" value="1"/>
</dbReference>
<dbReference type="SUPFAM" id="SSF56281">
    <property type="entry name" value="Metallo-hydrolase/oxidoreductase"/>
    <property type="match status" value="1"/>
</dbReference>
<dbReference type="HAMAP" id="MF_01374">
    <property type="entry name" value="Glyoxalase_2"/>
    <property type="match status" value="1"/>
</dbReference>
<evidence type="ECO:0000256" key="6">
    <source>
        <dbReference type="ARBA" id="ARBA00022723"/>
    </source>
</evidence>
<evidence type="ECO:0000256" key="5">
    <source>
        <dbReference type="ARBA" id="ARBA00011917"/>
    </source>
</evidence>
<sequence>MLEIRSIQAFEDNYIWLLKNRGSAMAAVVDPGDAAPVLELLEHDQLGLGAILITHHHGDHTGGIGGLKAAFPDAVVFGPASEHIDGISHPVDEGAEIILPGIDARFTVLDMPGHTAGHVAYFGEGVLFCGDVLFAAGCGRVFDGTMEEMANSLQRISQLPPGTQLYCAHEYTLANLGFARWVEPQNQEILERHQAVQTLRDTGKACVPSLLSLELKTNPFLRTMVPGVVAAAETWAGQPLADSVAVFKALRTWKDSDYD</sequence>
<comment type="cofactor">
    <cofactor evidence="2">
        <name>Zn(2+)</name>
        <dbReference type="ChEBI" id="CHEBI:29105"/>
    </cofactor>
</comment>
<evidence type="ECO:0000256" key="3">
    <source>
        <dbReference type="ARBA" id="ARBA00004963"/>
    </source>
</evidence>
<dbReference type="InterPro" id="IPR036866">
    <property type="entry name" value="RibonucZ/Hydroxyglut_hydro"/>
</dbReference>
<keyword evidence="8" id="KW-0862">Zinc</keyword>
<evidence type="ECO:0000256" key="7">
    <source>
        <dbReference type="ARBA" id="ARBA00022801"/>
    </source>
</evidence>
<evidence type="ECO:0000256" key="8">
    <source>
        <dbReference type="ARBA" id="ARBA00022833"/>
    </source>
</evidence>
<dbReference type="SMART" id="SM00849">
    <property type="entry name" value="Lactamase_B"/>
    <property type="match status" value="1"/>
</dbReference>
<evidence type="ECO:0000313" key="11">
    <source>
        <dbReference type="EMBL" id="VAX10350.1"/>
    </source>
</evidence>
<dbReference type="EC" id="3.1.2.6" evidence="5"/>
<dbReference type="GO" id="GO:0004416">
    <property type="term" value="F:hydroxyacylglutathione hydrolase activity"/>
    <property type="evidence" value="ECO:0007669"/>
    <property type="project" value="UniProtKB-EC"/>
</dbReference>
<accession>A0A3B1BIG8</accession>
<dbReference type="InterPro" id="IPR035680">
    <property type="entry name" value="Clx_II_MBL"/>
</dbReference>
<protein>
    <recommendedName>
        <fullName evidence="5">hydroxyacylglutathione hydrolase</fullName>
        <ecNumber evidence="5">3.1.2.6</ecNumber>
    </recommendedName>
    <alternativeName>
        <fullName evidence="9">Glyoxalase II</fullName>
    </alternativeName>
</protein>
<dbReference type="InterPro" id="IPR050110">
    <property type="entry name" value="Glyoxalase_II_hydrolase"/>
</dbReference>
<dbReference type="InterPro" id="IPR001279">
    <property type="entry name" value="Metallo-B-lactamas"/>
</dbReference>
<dbReference type="AlphaFoldDB" id="A0A3B1BIG8"/>
<dbReference type="EMBL" id="UOFX01000070">
    <property type="protein sequence ID" value="VAX10350.1"/>
    <property type="molecule type" value="Genomic_DNA"/>
</dbReference>
<keyword evidence="6" id="KW-0479">Metal-binding</keyword>
<feature type="domain" description="Metallo-beta-lactamase" evidence="10">
    <location>
        <begin position="12"/>
        <end position="169"/>
    </location>
</feature>
<gene>
    <name evidence="11" type="ORF">MNBD_GAMMA26-1514</name>
</gene>
<dbReference type="GO" id="GO:0046872">
    <property type="term" value="F:metal ion binding"/>
    <property type="evidence" value="ECO:0007669"/>
    <property type="project" value="UniProtKB-KW"/>
</dbReference>
<dbReference type="NCBIfam" id="TIGR03413">
    <property type="entry name" value="GSH_gloB"/>
    <property type="match status" value="1"/>
</dbReference>
<evidence type="ECO:0000256" key="2">
    <source>
        <dbReference type="ARBA" id="ARBA00001947"/>
    </source>
</evidence>
<dbReference type="PIRSF" id="PIRSF005457">
    <property type="entry name" value="Glx"/>
    <property type="match status" value="1"/>
</dbReference>
<comment type="pathway">
    <text evidence="3">Secondary metabolite metabolism; methylglyoxal degradation; (R)-lactate from methylglyoxal: step 2/2.</text>
</comment>
<dbReference type="InterPro" id="IPR017782">
    <property type="entry name" value="Hydroxyacylglutathione_Hdrlase"/>
</dbReference>
<dbReference type="CDD" id="cd07723">
    <property type="entry name" value="hydroxyacylglutathione_hydrolase_MBL-fold"/>
    <property type="match status" value="1"/>
</dbReference>
<dbReference type="PANTHER" id="PTHR43705:SF1">
    <property type="entry name" value="HYDROXYACYLGLUTATHIONE HYDROLASE GLOB"/>
    <property type="match status" value="1"/>
</dbReference>
<organism evidence="11">
    <name type="scientific">hydrothermal vent metagenome</name>
    <dbReference type="NCBI Taxonomy" id="652676"/>
    <lineage>
        <taxon>unclassified sequences</taxon>
        <taxon>metagenomes</taxon>
        <taxon>ecological metagenomes</taxon>
    </lineage>
</organism>